<sequence>MGKIPTTIPRRQLGRRLRDMRQEAGISIQDAARLIERGAGTLQRLEKGEANRIRMLDIQALCQIYDRMDELPGLLELAKVAASKDGEQGLWWNEYSDAIRDDFELYVRLEASASKLTVYQSEIIPGLVQTADYARTLGARYFSDTSSREIEQVVTVRLNRQRIITRRRNPVEVDLLLDENALRRVVGGPKVMAAALRRLADLPANVTIRVLPFSAGFPLGVACGPFVVLDFDRATGEPPTVYVEGYRGNLYYDRAEAVAQYRDTFRTLQAVASSPADSKQMLRRLAREYER</sequence>
<dbReference type="Gene3D" id="1.10.260.40">
    <property type="entry name" value="lambda repressor-like DNA-binding domains"/>
    <property type="match status" value="1"/>
</dbReference>
<accession>A0A846Y5N6</accession>
<dbReference type="PROSITE" id="PS50943">
    <property type="entry name" value="HTH_CROC1"/>
    <property type="match status" value="1"/>
</dbReference>
<dbReference type="InterPro" id="IPR043917">
    <property type="entry name" value="DUF5753"/>
</dbReference>
<dbReference type="AlphaFoldDB" id="A0A846Y5N6"/>
<evidence type="ECO:0000259" key="1">
    <source>
        <dbReference type="PROSITE" id="PS50943"/>
    </source>
</evidence>
<protein>
    <submittedName>
        <fullName evidence="2">Helix-turn-helix domain-containing protein</fullName>
    </submittedName>
</protein>
<dbReference type="SMART" id="SM00530">
    <property type="entry name" value="HTH_XRE"/>
    <property type="match status" value="1"/>
</dbReference>
<evidence type="ECO:0000313" key="2">
    <source>
        <dbReference type="EMBL" id="NKY54846.1"/>
    </source>
</evidence>
<keyword evidence="3" id="KW-1185">Reference proteome</keyword>
<dbReference type="GO" id="GO:0003677">
    <property type="term" value="F:DNA binding"/>
    <property type="evidence" value="ECO:0007669"/>
    <property type="project" value="InterPro"/>
</dbReference>
<dbReference type="InterPro" id="IPR010982">
    <property type="entry name" value="Lambda_DNA-bd_dom_sf"/>
</dbReference>
<dbReference type="EMBL" id="JAAXOT010000001">
    <property type="protein sequence ID" value="NKY54846.1"/>
    <property type="molecule type" value="Genomic_DNA"/>
</dbReference>
<evidence type="ECO:0000313" key="3">
    <source>
        <dbReference type="Proteomes" id="UP000570678"/>
    </source>
</evidence>
<gene>
    <name evidence="2" type="ORF">HGA15_01460</name>
</gene>
<dbReference type="Proteomes" id="UP000570678">
    <property type="component" value="Unassembled WGS sequence"/>
</dbReference>
<dbReference type="CDD" id="cd00093">
    <property type="entry name" value="HTH_XRE"/>
    <property type="match status" value="1"/>
</dbReference>
<name>A0A846Y5N6_9NOCA</name>
<dbReference type="RefSeq" id="WP_062970810.1">
    <property type="nucleotide sequence ID" value="NZ_JAAXOT010000001.1"/>
</dbReference>
<dbReference type="SUPFAM" id="SSF47413">
    <property type="entry name" value="lambda repressor-like DNA-binding domains"/>
    <property type="match status" value="1"/>
</dbReference>
<reference evidence="2 3" key="1">
    <citation type="submission" date="2020-04" db="EMBL/GenBank/DDBJ databases">
        <title>MicrobeNet Type strains.</title>
        <authorList>
            <person name="Nicholson A.C."/>
        </authorList>
    </citation>
    <scope>NUCLEOTIDE SEQUENCE [LARGE SCALE GENOMIC DNA]</scope>
    <source>
        <strain evidence="2 3">JCM 3332</strain>
    </source>
</reference>
<organism evidence="2 3">
    <name type="scientific">Nocardia flavorosea</name>
    <dbReference type="NCBI Taxonomy" id="53429"/>
    <lineage>
        <taxon>Bacteria</taxon>
        <taxon>Bacillati</taxon>
        <taxon>Actinomycetota</taxon>
        <taxon>Actinomycetes</taxon>
        <taxon>Mycobacteriales</taxon>
        <taxon>Nocardiaceae</taxon>
        <taxon>Nocardia</taxon>
    </lineage>
</organism>
<dbReference type="Pfam" id="PF13560">
    <property type="entry name" value="HTH_31"/>
    <property type="match status" value="1"/>
</dbReference>
<proteinExistence type="predicted"/>
<comment type="caution">
    <text evidence="2">The sequence shown here is derived from an EMBL/GenBank/DDBJ whole genome shotgun (WGS) entry which is preliminary data.</text>
</comment>
<feature type="domain" description="HTH cro/C1-type" evidence="1">
    <location>
        <begin position="17"/>
        <end position="71"/>
    </location>
</feature>
<dbReference type="InterPro" id="IPR001387">
    <property type="entry name" value="Cro/C1-type_HTH"/>
</dbReference>
<dbReference type="Pfam" id="PF19054">
    <property type="entry name" value="DUF5753"/>
    <property type="match status" value="1"/>
</dbReference>